<keyword evidence="2" id="KW-1185">Reference proteome</keyword>
<dbReference type="PANTHER" id="PTHR38471">
    <property type="entry name" value="FOUR HELIX BUNDLE PROTEIN"/>
    <property type="match status" value="1"/>
</dbReference>
<dbReference type="CDD" id="cd16377">
    <property type="entry name" value="23S_rRNA_IVP_like"/>
    <property type="match status" value="1"/>
</dbReference>
<accession>A0A6N6MG45</accession>
<dbReference type="RefSeq" id="WP_150936781.1">
    <property type="nucleotide sequence ID" value="NZ_WAAT01000022.1"/>
</dbReference>
<dbReference type="Pfam" id="PF05635">
    <property type="entry name" value="23S_rRNA_IVP"/>
    <property type="match status" value="1"/>
</dbReference>
<sequence>MAKFNTFEEIISWQKARELNSEIYKLTNNNTSFSKDFGLRDQIRRSSISISSNIAEGFERETTKEFIRFLYIAKASAGEFRSQLYLSFDIEYITNEQFEKLKLKVNEVSKLLSGLIKYLTSTL</sequence>
<name>A0A6N6MG45_9FLAO</name>
<protein>
    <submittedName>
        <fullName evidence="1">Four helix bundle protein</fullName>
    </submittedName>
</protein>
<dbReference type="InterPro" id="IPR036583">
    <property type="entry name" value="23S_rRNA_IVS_sf"/>
</dbReference>
<comment type="caution">
    <text evidence="1">The sequence shown here is derived from an EMBL/GenBank/DDBJ whole genome shotgun (WGS) entry which is preliminary data.</text>
</comment>
<dbReference type="Proteomes" id="UP000441333">
    <property type="component" value="Unassembled WGS sequence"/>
</dbReference>
<dbReference type="EMBL" id="WAAT01000022">
    <property type="protein sequence ID" value="KAB1069846.1"/>
    <property type="molecule type" value="Genomic_DNA"/>
</dbReference>
<gene>
    <name evidence="1" type="ORF">F6U93_03280</name>
</gene>
<reference evidence="1 2" key="1">
    <citation type="submission" date="2019-09" db="EMBL/GenBank/DDBJ databases">
        <authorList>
            <person name="Cao W.R."/>
        </authorList>
    </citation>
    <scope>NUCLEOTIDE SEQUENCE [LARGE SCALE GENOMIC DNA]</scope>
    <source>
        <strain evidence="1 2">B1N29</strain>
    </source>
</reference>
<dbReference type="PANTHER" id="PTHR38471:SF2">
    <property type="entry name" value="FOUR HELIX BUNDLE PROTEIN"/>
    <property type="match status" value="1"/>
</dbReference>
<dbReference type="AlphaFoldDB" id="A0A6N6MG45"/>
<proteinExistence type="predicted"/>
<evidence type="ECO:0000313" key="1">
    <source>
        <dbReference type="EMBL" id="KAB1069846.1"/>
    </source>
</evidence>
<evidence type="ECO:0000313" key="2">
    <source>
        <dbReference type="Proteomes" id="UP000441333"/>
    </source>
</evidence>
<dbReference type="NCBIfam" id="TIGR02436">
    <property type="entry name" value="four helix bundle protein"/>
    <property type="match status" value="1"/>
</dbReference>
<dbReference type="InterPro" id="IPR012657">
    <property type="entry name" value="23S_rRNA-intervening_sequence"/>
</dbReference>
<dbReference type="Gene3D" id="1.20.1440.60">
    <property type="entry name" value="23S rRNA-intervening sequence"/>
    <property type="match status" value="1"/>
</dbReference>
<organism evidence="1 2">
    <name type="scientific">Pseudotamlana haliotis</name>
    <dbReference type="NCBI Taxonomy" id="2614804"/>
    <lineage>
        <taxon>Bacteria</taxon>
        <taxon>Pseudomonadati</taxon>
        <taxon>Bacteroidota</taxon>
        <taxon>Flavobacteriia</taxon>
        <taxon>Flavobacteriales</taxon>
        <taxon>Flavobacteriaceae</taxon>
        <taxon>Pseudotamlana</taxon>
    </lineage>
</organism>
<dbReference type="NCBIfam" id="NF008912">
    <property type="entry name" value="PRK12275.1-6"/>
    <property type="match status" value="1"/>
</dbReference>
<dbReference type="SUPFAM" id="SSF158446">
    <property type="entry name" value="IVS-encoded protein-like"/>
    <property type="match status" value="1"/>
</dbReference>